<reference evidence="3" key="1">
    <citation type="submission" date="2017-02" db="UniProtKB">
        <authorList>
            <consortium name="WormBaseParasite"/>
        </authorList>
    </citation>
    <scope>IDENTIFICATION</scope>
</reference>
<accession>A0A0N4W3X6</accession>
<proteinExistence type="predicted"/>
<dbReference type="AlphaFoldDB" id="A0A0N4W3X6"/>
<dbReference type="EMBL" id="UZAF01016223">
    <property type="protein sequence ID" value="VDO23486.1"/>
    <property type="molecule type" value="Genomic_DNA"/>
</dbReference>
<dbReference type="OrthoDB" id="5876883at2759"/>
<keyword evidence="2" id="KW-1185">Reference proteome</keyword>
<dbReference type="WBParaSite" id="HPLM_0000454901-mRNA-1">
    <property type="protein sequence ID" value="HPLM_0000454901-mRNA-1"/>
    <property type="gene ID" value="HPLM_0000454901"/>
</dbReference>
<organism evidence="3">
    <name type="scientific">Haemonchus placei</name>
    <name type="common">Barber's pole worm</name>
    <dbReference type="NCBI Taxonomy" id="6290"/>
    <lineage>
        <taxon>Eukaryota</taxon>
        <taxon>Metazoa</taxon>
        <taxon>Ecdysozoa</taxon>
        <taxon>Nematoda</taxon>
        <taxon>Chromadorea</taxon>
        <taxon>Rhabditida</taxon>
        <taxon>Rhabditina</taxon>
        <taxon>Rhabditomorpha</taxon>
        <taxon>Strongyloidea</taxon>
        <taxon>Trichostrongylidae</taxon>
        <taxon>Haemonchus</taxon>
    </lineage>
</organism>
<evidence type="ECO:0000313" key="3">
    <source>
        <dbReference type="WBParaSite" id="HPLM_0000454901-mRNA-1"/>
    </source>
</evidence>
<gene>
    <name evidence="1" type="ORF">HPLM_LOCUS4541</name>
</gene>
<evidence type="ECO:0000313" key="1">
    <source>
        <dbReference type="EMBL" id="VDO23486.1"/>
    </source>
</evidence>
<dbReference type="Proteomes" id="UP000268014">
    <property type="component" value="Unassembled WGS sequence"/>
</dbReference>
<protein>
    <submittedName>
        <fullName evidence="3">Protein kinase domain-containing protein</fullName>
    </submittedName>
</protein>
<reference evidence="1 2" key="2">
    <citation type="submission" date="2018-11" db="EMBL/GenBank/DDBJ databases">
        <authorList>
            <consortium name="Pathogen Informatics"/>
        </authorList>
    </citation>
    <scope>NUCLEOTIDE SEQUENCE [LARGE SCALE GENOMIC DNA]</scope>
    <source>
        <strain evidence="1 2">MHpl1</strain>
    </source>
</reference>
<evidence type="ECO:0000313" key="2">
    <source>
        <dbReference type="Proteomes" id="UP000268014"/>
    </source>
</evidence>
<sequence length="186" mass="21338">MAFSPAKVVTILLAEFGTSEDSTEASREERKVAGSPLYFAGRSPLRLMSKPMNAWSQMFLRNLTRTIEMEMVTKVLARRANSKLARRKDRREQNGSHDTYTILPVIYADGKLGKKLYVVLQEKENPRQGYFKAPDLVVRAGTTHIMTKELMVDWIRNCLFASRDGHQELHLIAESWSSFRDTNTIR</sequence>
<name>A0A0N4W3X6_HAEPC</name>